<evidence type="ECO:0000313" key="1">
    <source>
        <dbReference type="EMBL" id="THU04603.1"/>
    </source>
</evidence>
<organism evidence="1 2">
    <name type="scientific">Lampropedia puyangensis</name>
    <dbReference type="NCBI Taxonomy" id="1330072"/>
    <lineage>
        <taxon>Bacteria</taxon>
        <taxon>Pseudomonadati</taxon>
        <taxon>Pseudomonadota</taxon>
        <taxon>Betaproteobacteria</taxon>
        <taxon>Burkholderiales</taxon>
        <taxon>Comamonadaceae</taxon>
        <taxon>Lampropedia</taxon>
    </lineage>
</organism>
<dbReference type="EMBL" id="STFG01000002">
    <property type="protein sequence ID" value="THU04603.1"/>
    <property type="molecule type" value="Genomic_DNA"/>
</dbReference>
<protein>
    <submittedName>
        <fullName evidence="1">Uncharacterized protein</fullName>
    </submittedName>
</protein>
<dbReference type="Proteomes" id="UP000308917">
    <property type="component" value="Unassembled WGS sequence"/>
</dbReference>
<accession>A0A4S8FAM0</accession>
<name>A0A4S8FAM0_9BURK</name>
<comment type="caution">
    <text evidence="1">The sequence shown here is derived from an EMBL/GenBank/DDBJ whole genome shotgun (WGS) entry which is preliminary data.</text>
</comment>
<proteinExistence type="predicted"/>
<dbReference type="AlphaFoldDB" id="A0A4S8FAM0"/>
<gene>
    <name evidence="1" type="ORF">E9531_04275</name>
</gene>
<reference evidence="1 2" key="1">
    <citation type="journal article" date="2015" name="Antonie Van Leeuwenhoek">
        <title>Lampropedia puyangensis sp. nov., isolated from symptomatic bark of Populus ? euramericana canker and emended description of Lampropedia hyalina (Ehrenberg 1832) Lee et al. 2004.</title>
        <authorList>
            <person name="Li Y."/>
            <person name="Wang T."/>
            <person name="Piao C.G."/>
            <person name="Wang L.F."/>
            <person name="Tian G.Z."/>
            <person name="Zhu T.H."/>
            <person name="Guo M.W."/>
        </authorList>
    </citation>
    <scope>NUCLEOTIDE SEQUENCE [LARGE SCALE GENOMIC DNA]</scope>
    <source>
        <strain evidence="1 2">2-bin</strain>
    </source>
</reference>
<keyword evidence="2" id="KW-1185">Reference proteome</keyword>
<dbReference type="OrthoDB" id="7056956at2"/>
<evidence type="ECO:0000313" key="2">
    <source>
        <dbReference type="Proteomes" id="UP000308917"/>
    </source>
</evidence>
<sequence length="207" mass="22706">MLVPILLTGCATTGVQDAFGSLSNLGQTISSELSQSIGGSSTAQSSNSVLSTPLRNVLKSNLSTDGRAPEWPKVVITNLQIPDGQMTMARSLSLKASECINFDAVLWRDAKRVERFSGLSLCAKELPRQSNDFVVTWKSFPVPGKTTGQVRGDGPTPLYNKLPSDQAMEQWLLNQFGLYYVGSLLTVVGYDPNFTIDERRFWIKNLK</sequence>